<name>A0A1Q9HJY7_9VIBR</name>
<dbReference type="RefSeq" id="WP_075708407.1">
    <property type="nucleotide sequence ID" value="NZ_AP019654.1"/>
</dbReference>
<comment type="caution">
    <text evidence="6">The sequence shown here is derived from an EMBL/GenBank/DDBJ whole genome shotgun (WGS) entry which is preliminary data.</text>
</comment>
<dbReference type="EMBL" id="MJMJ01000012">
    <property type="protein sequence ID" value="OLQ90616.1"/>
    <property type="molecule type" value="Genomic_DNA"/>
</dbReference>
<feature type="modified residue" description="Phosphohistidine" evidence="2">
    <location>
        <position position="349"/>
    </location>
</feature>
<dbReference type="OrthoDB" id="5913787at2"/>
<keyword evidence="8" id="KW-1185">Reference proteome</keyword>
<evidence type="ECO:0000259" key="5">
    <source>
        <dbReference type="PROSITE" id="PS50894"/>
    </source>
</evidence>
<dbReference type="GO" id="GO:0004672">
    <property type="term" value="F:protein kinase activity"/>
    <property type="evidence" value="ECO:0007669"/>
    <property type="project" value="UniProtKB-ARBA"/>
</dbReference>
<feature type="transmembrane region" description="Helical" evidence="4">
    <location>
        <begin position="227"/>
        <end position="249"/>
    </location>
</feature>
<keyword evidence="1" id="KW-0902">Two-component regulatory system</keyword>
<dbReference type="SMART" id="SM00073">
    <property type="entry name" value="HPT"/>
    <property type="match status" value="1"/>
</dbReference>
<dbReference type="Pfam" id="PF01627">
    <property type="entry name" value="Hpt"/>
    <property type="match status" value="1"/>
</dbReference>
<dbReference type="SUPFAM" id="SSF47226">
    <property type="entry name" value="Histidine-containing phosphotransfer domain, HPT domain"/>
    <property type="match status" value="1"/>
</dbReference>
<evidence type="ECO:0000313" key="9">
    <source>
        <dbReference type="Proteomes" id="UP000186313"/>
    </source>
</evidence>
<evidence type="ECO:0000313" key="6">
    <source>
        <dbReference type="EMBL" id="OLQ90616.1"/>
    </source>
</evidence>
<dbReference type="InterPro" id="IPR008207">
    <property type="entry name" value="Sig_transdc_His_kin_Hpt_dom"/>
</dbReference>
<dbReference type="InterPro" id="IPR036641">
    <property type="entry name" value="HPT_dom_sf"/>
</dbReference>
<feature type="compositionally biased region" description="Polar residues" evidence="3">
    <location>
        <begin position="256"/>
        <end position="271"/>
    </location>
</feature>
<evidence type="ECO:0000313" key="8">
    <source>
        <dbReference type="Proteomes" id="UP000186039"/>
    </source>
</evidence>
<dbReference type="CDD" id="cd00088">
    <property type="entry name" value="HPT"/>
    <property type="match status" value="1"/>
</dbReference>
<protein>
    <recommendedName>
        <fullName evidence="5">HPt domain-containing protein</fullName>
    </recommendedName>
</protein>
<keyword evidence="2" id="KW-0597">Phosphoprotein</keyword>
<dbReference type="AlphaFoldDB" id="A0A1Q9HJY7"/>
<sequence>MDKRQLTIGWSLVLLWFVTIAAITYNFQATEQRVEQIEQLGGHIQEFRNSLYFDKPYRSDMTAQQKQRLTQITELCEQLKKTPHLAWSQPDIEQLLFSTQRFVELSQAYIDTELALKELIASIQQRRLQFNTDPDIQAFYYKLSAYVFEALFSAQSSNSMAYRDLDTLYSQSLTLQSDQRQLLQTALAQTSSVMGSFAQGGYLVEQLANHSVHQEVRDIETRYHHSMTMAVVVGVVVSGALILFLMTLYHRRLVTKTTSDSEQTNESSSQSYRHEVVAPSMASPTPEPVEPTTSDEVQIDFAVMLDSLGDDKEAMCMLLEVFINDHQDDVAQISSSLQSAPDEAKRKAHSLKGVGGNLGAYQLRDIAGQIEVAIEQDVTQVPQLLPQLDSKLKLAIKEAQDFIQRENG</sequence>
<evidence type="ECO:0000256" key="1">
    <source>
        <dbReference type="ARBA" id="ARBA00023012"/>
    </source>
</evidence>
<evidence type="ECO:0000256" key="2">
    <source>
        <dbReference type="PROSITE-ProRule" id="PRU00110"/>
    </source>
</evidence>
<proteinExistence type="predicted"/>
<keyword evidence="4" id="KW-0472">Membrane</keyword>
<dbReference type="STRING" id="1381081.BIY22_06390"/>
<accession>A0A1Q9HJY7</accession>
<keyword evidence="4" id="KW-0812">Transmembrane</keyword>
<dbReference type="Gene3D" id="1.20.120.160">
    <property type="entry name" value="HPT domain"/>
    <property type="match status" value="1"/>
</dbReference>
<keyword evidence="4" id="KW-1133">Transmembrane helix</keyword>
<evidence type="ECO:0000256" key="4">
    <source>
        <dbReference type="SAM" id="Phobius"/>
    </source>
</evidence>
<dbReference type="Proteomes" id="UP000186313">
    <property type="component" value="Unassembled WGS sequence"/>
</dbReference>
<reference evidence="8 9" key="1">
    <citation type="submission" date="2016-09" db="EMBL/GenBank/DDBJ databases">
        <title>Genomic Taxonomy of the Vibrionaceae.</title>
        <authorList>
            <person name="Gonzalez-Castillo A."/>
            <person name="Gomez-Gil B."/>
            <person name="Enciso-Ibarra K."/>
        </authorList>
    </citation>
    <scope>NUCLEOTIDE SEQUENCE [LARGE SCALE GENOMIC DNA]</scope>
    <source>
        <strain evidence="7 8">CAIM 1902</strain>
        <strain evidence="6 9">CAIM 703</strain>
    </source>
</reference>
<dbReference type="EMBL" id="MJMH01000170">
    <property type="protein sequence ID" value="OLQ92004.1"/>
    <property type="molecule type" value="Genomic_DNA"/>
</dbReference>
<feature type="region of interest" description="Disordered" evidence="3">
    <location>
        <begin position="256"/>
        <end position="293"/>
    </location>
</feature>
<evidence type="ECO:0000313" key="7">
    <source>
        <dbReference type="EMBL" id="OLQ92004.1"/>
    </source>
</evidence>
<dbReference type="PROSITE" id="PS50894">
    <property type="entry name" value="HPT"/>
    <property type="match status" value="1"/>
</dbReference>
<dbReference type="Proteomes" id="UP000186039">
    <property type="component" value="Unassembled WGS sequence"/>
</dbReference>
<dbReference type="GO" id="GO:0000160">
    <property type="term" value="P:phosphorelay signal transduction system"/>
    <property type="evidence" value="ECO:0007669"/>
    <property type="project" value="UniProtKB-KW"/>
</dbReference>
<evidence type="ECO:0000256" key="3">
    <source>
        <dbReference type="SAM" id="MobiDB-lite"/>
    </source>
</evidence>
<gene>
    <name evidence="7" type="ORF">BIY20_09210</name>
    <name evidence="6" type="ORF">BIY22_06390</name>
</gene>
<organism evidence="6 9">
    <name type="scientific">Vibrio panuliri</name>
    <dbReference type="NCBI Taxonomy" id="1381081"/>
    <lineage>
        <taxon>Bacteria</taxon>
        <taxon>Pseudomonadati</taxon>
        <taxon>Pseudomonadota</taxon>
        <taxon>Gammaproteobacteria</taxon>
        <taxon>Vibrionales</taxon>
        <taxon>Vibrionaceae</taxon>
        <taxon>Vibrio</taxon>
    </lineage>
</organism>
<feature type="domain" description="HPt" evidence="5">
    <location>
        <begin position="311"/>
        <end position="402"/>
    </location>
</feature>